<evidence type="ECO:0000256" key="11">
    <source>
        <dbReference type="ARBA" id="ARBA00023310"/>
    </source>
</evidence>
<evidence type="ECO:0000313" key="14">
    <source>
        <dbReference type="EMBL" id="QTE20701.1"/>
    </source>
</evidence>
<keyword evidence="8 12" id="KW-0406">Ion transport</keyword>
<evidence type="ECO:0000256" key="4">
    <source>
        <dbReference type="ARBA" id="ARBA00022547"/>
    </source>
</evidence>
<keyword evidence="10 13" id="KW-0472">Membrane</keyword>
<feature type="transmembrane region" description="Helical" evidence="13">
    <location>
        <begin position="6"/>
        <end position="24"/>
    </location>
</feature>
<comment type="similarity">
    <text evidence="2 12">Belongs to the ATPase protein 8 family.</text>
</comment>
<evidence type="ECO:0000256" key="13">
    <source>
        <dbReference type="SAM" id="Phobius"/>
    </source>
</evidence>
<evidence type="ECO:0000256" key="5">
    <source>
        <dbReference type="ARBA" id="ARBA00022692"/>
    </source>
</evidence>
<dbReference type="EMBL" id="MW551526">
    <property type="protein sequence ID" value="QTE20701.1"/>
    <property type="molecule type" value="Genomic_DNA"/>
</dbReference>
<geneLocation type="mitochondrion" evidence="14"/>
<gene>
    <name evidence="14" type="primary">ATP8</name>
</gene>
<dbReference type="GO" id="GO:0031966">
    <property type="term" value="C:mitochondrial membrane"/>
    <property type="evidence" value="ECO:0007669"/>
    <property type="project" value="UniProtKB-SubCell"/>
</dbReference>
<dbReference type="GO" id="GO:0015986">
    <property type="term" value="P:proton motive force-driven ATP synthesis"/>
    <property type="evidence" value="ECO:0007669"/>
    <property type="project" value="InterPro"/>
</dbReference>
<evidence type="ECO:0000256" key="1">
    <source>
        <dbReference type="ARBA" id="ARBA00004304"/>
    </source>
</evidence>
<keyword evidence="11" id="KW-0066">ATP synthesis</keyword>
<evidence type="ECO:0000256" key="7">
    <source>
        <dbReference type="ARBA" id="ARBA00022989"/>
    </source>
</evidence>
<evidence type="ECO:0000256" key="10">
    <source>
        <dbReference type="ARBA" id="ARBA00023136"/>
    </source>
</evidence>
<dbReference type="PANTHER" id="PTHR39937">
    <property type="entry name" value="ATP SYNTHASE PROTEIN 8"/>
    <property type="match status" value="1"/>
</dbReference>
<keyword evidence="4 12" id="KW-0138">CF(0)</keyword>
<reference evidence="14" key="1">
    <citation type="submission" date="2021-01" db="EMBL/GenBank/DDBJ databases">
        <authorList>
            <person name="Wen Y."/>
        </authorList>
    </citation>
    <scope>NUCLEOTIDE SEQUENCE</scope>
</reference>
<organism evidence="14">
    <name type="scientific">Odorrana macrotympana</name>
    <dbReference type="NCBI Taxonomy" id="2820320"/>
    <lineage>
        <taxon>Eukaryota</taxon>
        <taxon>Metazoa</taxon>
        <taxon>Chordata</taxon>
        <taxon>Craniata</taxon>
        <taxon>Vertebrata</taxon>
        <taxon>Euteleostomi</taxon>
        <taxon>Amphibia</taxon>
        <taxon>Batrachia</taxon>
        <taxon>Anura</taxon>
        <taxon>Neobatrachia</taxon>
        <taxon>Ranoidea</taxon>
        <taxon>Ranidae</taxon>
        <taxon>Odorrana</taxon>
    </lineage>
</organism>
<evidence type="ECO:0000256" key="12">
    <source>
        <dbReference type="RuleBase" id="RU003661"/>
    </source>
</evidence>
<dbReference type="AlphaFoldDB" id="A0A8E5C6S9"/>
<dbReference type="GO" id="GO:0045259">
    <property type="term" value="C:proton-transporting ATP synthase complex"/>
    <property type="evidence" value="ECO:0007669"/>
    <property type="project" value="UniProtKB-KW"/>
</dbReference>
<accession>A0A8E5C6S9</accession>
<proteinExistence type="inferred from homology"/>
<evidence type="ECO:0000256" key="3">
    <source>
        <dbReference type="ARBA" id="ARBA00022448"/>
    </source>
</evidence>
<dbReference type="InterPro" id="IPR050635">
    <property type="entry name" value="ATPase_protein_8"/>
</dbReference>
<keyword evidence="7 13" id="KW-1133">Transmembrane helix</keyword>
<dbReference type="GO" id="GO:0015078">
    <property type="term" value="F:proton transmembrane transporter activity"/>
    <property type="evidence" value="ECO:0007669"/>
    <property type="project" value="InterPro"/>
</dbReference>
<keyword evidence="6 12" id="KW-0375">Hydrogen ion transport</keyword>
<dbReference type="InterPro" id="IPR001421">
    <property type="entry name" value="ATP8_metazoa"/>
</dbReference>
<dbReference type="PANTHER" id="PTHR39937:SF1">
    <property type="entry name" value="ATP SYNTHASE PROTEIN 8"/>
    <property type="match status" value="1"/>
</dbReference>
<comment type="subcellular location">
    <subcellularLocation>
        <location evidence="1 12">Mitochondrion membrane</location>
        <topology evidence="1 12">Single-pass membrane protein</topology>
    </subcellularLocation>
</comment>
<keyword evidence="3 12" id="KW-0813">Transport</keyword>
<keyword evidence="9 12" id="KW-0496">Mitochondrion</keyword>
<sequence length="54" mass="6641">MPQLDPAPWFCYFIMTWLILMYLAPQKILAHIYLNKFSTKKTKTFFPPVWSWTW</sequence>
<evidence type="ECO:0000256" key="8">
    <source>
        <dbReference type="ARBA" id="ARBA00023065"/>
    </source>
</evidence>
<evidence type="ECO:0000256" key="6">
    <source>
        <dbReference type="ARBA" id="ARBA00022781"/>
    </source>
</evidence>
<evidence type="ECO:0000256" key="9">
    <source>
        <dbReference type="ARBA" id="ARBA00023128"/>
    </source>
</evidence>
<dbReference type="Pfam" id="PF00895">
    <property type="entry name" value="ATP-synt_8"/>
    <property type="match status" value="1"/>
</dbReference>
<keyword evidence="5 12" id="KW-0812">Transmembrane</keyword>
<protein>
    <recommendedName>
        <fullName evidence="12">ATP synthase complex subunit 8</fullName>
    </recommendedName>
</protein>
<evidence type="ECO:0000256" key="2">
    <source>
        <dbReference type="ARBA" id="ARBA00008892"/>
    </source>
</evidence>
<name>A0A8E5C6S9_9NEOB</name>